<dbReference type="VEuPathDB" id="FungiDB:PDIP_83200"/>
<comment type="caution">
    <text evidence="1">The sequence shown here is derived from an EMBL/GenBank/DDBJ whole genome shotgun (WGS) entry which is preliminary data.</text>
</comment>
<dbReference type="AlphaFoldDB" id="K9FBN0"/>
<evidence type="ECO:0000313" key="1">
    <source>
        <dbReference type="EMBL" id="EKV05462.1"/>
    </source>
</evidence>
<organism evidence="1 2">
    <name type="scientific">Penicillium digitatum (strain Pd1 / CECT 20795)</name>
    <name type="common">Green mold</name>
    <dbReference type="NCBI Taxonomy" id="1170230"/>
    <lineage>
        <taxon>Eukaryota</taxon>
        <taxon>Fungi</taxon>
        <taxon>Dikarya</taxon>
        <taxon>Ascomycota</taxon>
        <taxon>Pezizomycotina</taxon>
        <taxon>Eurotiomycetes</taxon>
        <taxon>Eurotiomycetidae</taxon>
        <taxon>Eurotiales</taxon>
        <taxon>Aspergillaceae</taxon>
        <taxon>Penicillium</taxon>
    </lineage>
</organism>
<dbReference type="Proteomes" id="UP000009886">
    <property type="component" value="Unassembled WGS sequence"/>
</dbReference>
<dbReference type="SUPFAM" id="SSF50129">
    <property type="entry name" value="GroES-like"/>
    <property type="match status" value="1"/>
</dbReference>
<evidence type="ECO:0008006" key="3">
    <source>
        <dbReference type="Google" id="ProtNLM"/>
    </source>
</evidence>
<evidence type="ECO:0000313" key="2">
    <source>
        <dbReference type="Proteomes" id="UP000009886"/>
    </source>
</evidence>
<dbReference type="Gene3D" id="3.90.180.10">
    <property type="entry name" value="Medium-chain alcohol dehydrogenases, catalytic domain"/>
    <property type="match status" value="1"/>
</dbReference>
<dbReference type="EMBL" id="AKCU01000501">
    <property type="protein sequence ID" value="EKV05462.1"/>
    <property type="molecule type" value="Genomic_DNA"/>
</dbReference>
<gene>
    <name evidence="1" type="ORF">PDIP_83200</name>
</gene>
<dbReference type="InterPro" id="IPR011032">
    <property type="entry name" value="GroES-like_sf"/>
</dbReference>
<accession>K9FBN0</accession>
<protein>
    <recommendedName>
        <fullName evidence="3">Alcohol dehydrogenase</fullName>
    </recommendedName>
</protein>
<proteinExistence type="predicted"/>
<dbReference type="KEGG" id="pdp:PDIP_83200"/>
<name>K9FBN0_PEND1</name>
<dbReference type="OrthoDB" id="3509362at2759"/>
<dbReference type="HOGENOM" id="CLU_2831942_0_0_1"/>
<sequence>MAVKQWVSSLKGIDGLSQTEAPMPAIGPSEVLVEIHAVSLNYRDVEGKPTAKNVCAAFMLTETSSD</sequence>
<reference evidence="2" key="1">
    <citation type="journal article" date="2012" name="BMC Genomics">
        <title>Genome sequence of the necrotrophic fungus Penicillium digitatum, the main postharvest pathogen of citrus.</title>
        <authorList>
            <person name="Marcet-Houben M."/>
            <person name="Ballester A.-R."/>
            <person name="de la Fuente B."/>
            <person name="Harries E."/>
            <person name="Marcos J.F."/>
            <person name="Gonzalez-Candelas L."/>
            <person name="Gabaldon T."/>
        </authorList>
    </citation>
    <scope>NUCLEOTIDE SEQUENCE [LARGE SCALE GENOMIC DNA]</scope>
    <source>
        <strain evidence="2">Pd1 / CECT 20795</strain>
    </source>
</reference>